<dbReference type="PATRIC" id="fig|1122247.3.peg.1652"/>
<evidence type="ECO:0000313" key="3">
    <source>
        <dbReference type="Proteomes" id="UP000006265"/>
    </source>
</evidence>
<accession>K5BK68</accession>
<keyword evidence="3" id="KW-1185">Reference proteome</keyword>
<dbReference type="EMBL" id="AMRA01000042">
    <property type="protein sequence ID" value="EKF24339.1"/>
    <property type="molecule type" value="Genomic_DNA"/>
</dbReference>
<comment type="caution">
    <text evidence="2">The sequence shown here is derived from an EMBL/GenBank/DDBJ whole genome shotgun (WGS) entry which is preliminary data.</text>
</comment>
<dbReference type="AlphaFoldDB" id="K5BK68"/>
<name>K5BK68_MYCHD</name>
<dbReference type="Proteomes" id="UP000006265">
    <property type="component" value="Unassembled WGS sequence"/>
</dbReference>
<reference evidence="2 3" key="1">
    <citation type="journal article" date="2012" name="J. Bacteriol.">
        <title>Genome sequence of Mycobacterium hassiacum DSM 44199, a rare source of heat-stable mycobacterial proteins.</title>
        <authorList>
            <person name="Tiago I."/>
            <person name="Maranha A."/>
            <person name="Mendes V."/>
            <person name="Alarico S."/>
            <person name="Moynihan P.J."/>
            <person name="Clarke A.J."/>
            <person name="Macedo-Ribeiro S."/>
            <person name="Pereira P.J."/>
            <person name="Empadinhas N."/>
        </authorList>
    </citation>
    <scope>NUCLEOTIDE SEQUENCE [LARGE SCALE GENOMIC DNA]</scope>
    <source>
        <strain evidence="3">DSM 44199 / CIP 105218 / JCM 12690 / 3849</strain>
    </source>
</reference>
<protein>
    <submittedName>
        <fullName evidence="2">Uncharacterized protein</fullName>
    </submittedName>
</protein>
<proteinExistence type="predicted"/>
<feature type="compositionally biased region" description="Polar residues" evidence="1">
    <location>
        <begin position="47"/>
        <end position="61"/>
    </location>
</feature>
<sequence length="61" mass="6744">MSATRFHQMPTRRREIGRRSRRGRRRPRPLGRAGGGLPSAKCHVVSLPSQVTTAHDNPTAG</sequence>
<gene>
    <name evidence="2" type="ORF">C731_1717</name>
</gene>
<feature type="region of interest" description="Disordered" evidence="1">
    <location>
        <begin position="1"/>
        <end position="61"/>
    </location>
</feature>
<evidence type="ECO:0000313" key="2">
    <source>
        <dbReference type="EMBL" id="EKF24339.1"/>
    </source>
</evidence>
<evidence type="ECO:0000256" key="1">
    <source>
        <dbReference type="SAM" id="MobiDB-lite"/>
    </source>
</evidence>
<organism evidence="2 3">
    <name type="scientific">Mycolicibacterium hassiacum (strain DSM 44199 / CIP 105218 / JCM 12690 / 3849)</name>
    <name type="common">Mycobacterium hassiacum</name>
    <dbReference type="NCBI Taxonomy" id="1122247"/>
    <lineage>
        <taxon>Bacteria</taxon>
        <taxon>Bacillati</taxon>
        <taxon>Actinomycetota</taxon>
        <taxon>Actinomycetes</taxon>
        <taxon>Mycobacteriales</taxon>
        <taxon>Mycobacteriaceae</taxon>
        <taxon>Mycolicibacterium</taxon>
    </lineage>
</organism>
<feature type="compositionally biased region" description="Basic residues" evidence="1">
    <location>
        <begin position="19"/>
        <end position="29"/>
    </location>
</feature>